<dbReference type="SMART" id="SM00421">
    <property type="entry name" value="HTH_LUXR"/>
    <property type="match status" value="1"/>
</dbReference>
<dbReference type="InterPro" id="IPR016032">
    <property type="entry name" value="Sig_transdc_resp-reg_C-effctor"/>
</dbReference>
<dbReference type="SUPFAM" id="SSF48452">
    <property type="entry name" value="TPR-like"/>
    <property type="match status" value="1"/>
</dbReference>
<dbReference type="EMBL" id="CP084204">
    <property type="protein sequence ID" value="UZX21154.1"/>
    <property type="molecule type" value="Genomic_DNA"/>
</dbReference>
<dbReference type="PRINTS" id="PR00038">
    <property type="entry name" value="HTHLUXR"/>
</dbReference>
<evidence type="ECO:0000256" key="2">
    <source>
        <dbReference type="SAM" id="MobiDB-lite"/>
    </source>
</evidence>
<evidence type="ECO:0000313" key="5">
    <source>
        <dbReference type="Proteomes" id="UP001164506"/>
    </source>
</evidence>
<dbReference type="PANTHER" id="PTHR43214">
    <property type="entry name" value="TWO-COMPONENT RESPONSE REGULATOR"/>
    <property type="match status" value="1"/>
</dbReference>
<dbReference type="InterPro" id="IPR039420">
    <property type="entry name" value="WalR-like"/>
</dbReference>
<dbReference type="Gene3D" id="1.10.10.10">
    <property type="entry name" value="Winged helix-like DNA-binding domain superfamily/Winged helix DNA-binding domain"/>
    <property type="match status" value="1"/>
</dbReference>
<keyword evidence="5" id="KW-1185">Reference proteome</keyword>
<sequence>MEATAVIDRCAAFPSPCGSGACDTARLLALSDEAWRDGRLEDGITLAESATRIGCDASTGECAFHAHMKLALLLSQVRRFEQAWKILDAVGAAAEGGRKFAVSVLVRAQVTAASGDLAKAVGLARAGLAAAEEAGLRAWIPLGHFVLASAALRQGELATAIRYARQLQEDAMFGREMLPAGQSAWAVVQVAEADRGGERTVRLGAELLLSGSVTRQLFIAEPAAVPWLVRLVLSAGDTALAAEGVRAATRLAERNPGVHSVASAALHAAGLLENDTAKLRKAAELHVDPWARASALEDLAMVLARTESGRCEAAQTYEEAMRIYLDTGSVRDSSRVRSRLRSINANPNPRDPGLPRSGVPSLTDTEYAVAKLAAQGFTNGQAAEQLFLSRHTVAFHLRKIFRKVGVGSRVELAREWSLLDVDGAAGEGI</sequence>
<protein>
    <submittedName>
        <fullName evidence="4">LuxR C-terminal-related transcriptional regulator</fullName>
    </submittedName>
</protein>
<feature type="domain" description="HTH luxR-type" evidence="3">
    <location>
        <begin position="355"/>
        <end position="420"/>
    </location>
</feature>
<dbReference type="GeneID" id="95599906"/>
<dbReference type="CDD" id="cd06170">
    <property type="entry name" value="LuxR_C_like"/>
    <property type="match status" value="1"/>
</dbReference>
<evidence type="ECO:0000313" key="4">
    <source>
        <dbReference type="EMBL" id="UZX21154.1"/>
    </source>
</evidence>
<dbReference type="Pfam" id="PF00196">
    <property type="entry name" value="GerE"/>
    <property type="match status" value="1"/>
</dbReference>
<dbReference type="RefSeq" id="WP_190106424.1">
    <property type="nucleotide sequence ID" value="NZ_BMUH01000016.1"/>
</dbReference>
<dbReference type="PROSITE" id="PS50043">
    <property type="entry name" value="HTH_LUXR_2"/>
    <property type="match status" value="1"/>
</dbReference>
<dbReference type="Proteomes" id="UP001164506">
    <property type="component" value="Chromosome"/>
</dbReference>
<keyword evidence="1" id="KW-0238">DNA-binding</keyword>
<dbReference type="SUPFAM" id="SSF46894">
    <property type="entry name" value="C-terminal effector domain of the bipartite response regulators"/>
    <property type="match status" value="1"/>
</dbReference>
<dbReference type="InterPro" id="IPR000792">
    <property type="entry name" value="Tscrpt_reg_LuxR_C"/>
</dbReference>
<name>A0ABY6QVC0_9ACTN</name>
<gene>
    <name evidence="4" type="ORF">LDH80_10665</name>
</gene>
<organism evidence="4 5">
    <name type="scientific">Streptomyces tanashiensis</name>
    <dbReference type="NCBI Taxonomy" id="67367"/>
    <lineage>
        <taxon>Bacteria</taxon>
        <taxon>Bacillati</taxon>
        <taxon>Actinomycetota</taxon>
        <taxon>Actinomycetes</taxon>
        <taxon>Kitasatosporales</taxon>
        <taxon>Streptomycetaceae</taxon>
        <taxon>Streptomyces</taxon>
    </lineage>
</organism>
<dbReference type="Gene3D" id="1.25.40.10">
    <property type="entry name" value="Tetratricopeptide repeat domain"/>
    <property type="match status" value="1"/>
</dbReference>
<feature type="region of interest" description="Disordered" evidence="2">
    <location>
        <begin position="341"/>
        <end position="360"/>
    </location>
</feature>
<dbReference type="InterPro" id="IPR011990">
    <property type="entry name" value="TPR-like_helical_dom_sf"/>
</dbReference>
<evidence type="ECO:0000256" key="1">
    <source>
        <dbReference type="ARBA" id="ARBA00023125"/>
    </source>
</evidence>
<accession>A0ABY6QVC0</accession>
<evidence type="ECO:0000259" key="3">
    <source>
        <dbReference type="PROSITE" id="PS50043"/>
    </source>
</evidence>
<proteinExistence type="predicted"/>
<dbReference type="InterPro" id="IPR036388">
    <property type="entry name" value="WH-like_DNA-bd_sf"/>
</dbReference>
<reference evidence="4" key="1">
    <citation type="submission" date="2021-09" db="EMBL/GenBank/DDBJ databases">
        <title>Complete genome sequence and metabolic characterization of Streptomyces tanashiensis DSM 731 the producer of antibacterial Kalafungin and diverse secondary metabolites.</title>
        <authorList>
            <person name="Abbasi M.N."/>
            <person name="Anwar M.N."/>
            <person name="Alam K."/>
            <person name="Shoaib M."/>
            <person name="Lin Z."/>
            <person name="Hayat M."/>
            <person name="Ali M.I."/>
            <person name="Malik H.M.T."/>
            <person name="Ahmed I."/>
            <person name="Li A."/>
            <person name="Hailong Wang H."/>
            <person name="Zhang Y."/>
        </authorList>
    </citation>
    <scope>NUCLEOTIDE SEQUENCE</scope>
    <source>
        <strain evidence="4">Kala</strain>
    </source>
</reference>